<dbReference type="PRINTS" id="PR00922">
    <property type="entry name" value="DADACBPTASE3"/>
</dbReference>
<dbReference type="PROSITE" id="PS51318">
    <property type="entry name" value="TAT"/>
    <property type="match status" value="1"/>
</dbReference>
<dbReference type="GO" id="GO:0009002">
    <property type="term" value="F:serine-type D-Ala-D-Ala carboxypeptidase activity"/>
    <property type="evidence" value="ECO:0007669"/>
    <property type="project" value="UniProtKB-EC"/>
</dbReference>
<dbReference type="AlphaFoldDB" id="A0A7X6GWV2"/>
<keyword evidence="2 4" id="KW-0378">Hydrolase</keyword>
<feature type="signal peptide" evidence="3">
    <location>
        <begin position="1"/>
        <end position="21"/>
    </location>
</feature>
<evidence type="ECO:0000256" key="3">
    <source>
        <dbReference type="SAM" id="SignalP"/>
    </source>
</evidence>
<dbReference type="SUPFAM" id="SSF56601">
    <property type="entry name" value="beta-lactamase/transpeptidase-like"/>
    <property type="match status" value="1"/>
</dbReference>
<dbReference type="EC" id="3.4.16.4" evidence="4"/>
<dbReference type="Gene3D" id="3.50.80.20">
    <property type="entry name" value="D-Ala-D-Ala carboxypeptidase C, peptidase S13"/>
    <property type="match status" value="1"/>
</dbReference>
<dbReference type="PANTHER" id="PTHR30023:SF0">
    <property type="entry name" value="PENICILLIN-SENSITIVE CARBOXYPEPTIDASE A"/>
    <property type="match status" value="1"/>
</dbReference>
<evidence type="ECO:0000256" key="1">
    <source>
        <dbReference type="ARBA" id="ARBA00006096"/>
    </source>
</evidence>
<keyword evidence="3" id="KW-0732">Signal</keyword>
<keyword evidence="4" id="KW-0121">Carboxypeptidase</keyword>
<dbReference type="InterPro" id="IPR006311">
    <property type="entry name" value="TAT_signal"/>
</dbReference>
<dbReference type="GO" id="GO:0006508">
    <property type="term" value="P:proteolysis"/>
    <property type="evidence" value="ECO:0007669"/>
    <property type="project" value="InterPro"/>
</dbReference>
<gene>
    <name evidence="4" type="primary">dacB</name>
    <name evidence="4" type="ORF">HCU73_00955</name>
</gene>
<dbReference type="RefSeq" id="WP_168621534.1">
    <property type="nucleotide sequence ID" value="NZ_JAAZQQ010000001.1"/>
</dbReference>
<dbReference type="Proteomes" id="UP000526408">
    <property type="component" value="Unassembled WGS sequence"/>
</dbReference>
<keyword evidence="5" id="KW-1185">Reference proteome</keyword>
<organism evidence="4 5">
    <name type="scientific">Roseicyclus persicicus</name>
    <dbReference type="NCBI Taxonomy" id="2650661"/>
    <lineage>
        <taxon>Bacteria</taxon>
        <taxon>Pseudomonadati</taxon>
        <taxon>Pseudomonadota</taxon>
        <taxon>Alphaproteobacteria</taxon>
        <taxon>Rhodobacterales</taxon>
        <taxon>Roseobacteraceae</taxon>
        <taxon>Roseicyclus</taxon>
    </lineage>
</organism>
<protein>
    <submittedName>
        <fullName evidence="4">D-alanyl-D-alanine carboxypeptidase/D-alanyl-D-alanine-endopeptidase</fullName>
        <ecNumber evidence="4">3.4.16.4</ecNumber>
    </submittedName>
</protein>
<evidence type="ECO:0000313" key="4">
    <source>
        <dbReference type="EMBL" id="NKX43144.1"/>
    </source>
</evidence>
<reference evidence="4 5" key="1">
    <citation type="submission" date="2020-04" db="EMBL/GenBank/DDBJ databases">
        <authorList>
            <person name="Yoon J."/>
        </authorList>
    </citation>
    <scope>NUCLEOTIDE SEQUENCE [LARGE SCALE GENOMIC DNA]</scope>
    <source>
        <strain evidence="4 5">KMU-115</strain>
    </source>
</reference>
<dbReference type="EMBL" id="JAAZQQ010000001">
    <property type="protein sequence ID" value="NKX43144.1"/>
    <property type="molecule type" value="Genomic_DNA"/>
</dbReference>
<dbReference type="Pfam" id="PF02113">
    <property type="entry name" value="Peptidase_S13"/>
    <property type="match status" value="1"/>
</dbReference>
<dbReference type="InterPro" id="IPR000667">
    <property type="entry name" value="Peptidase_S13"/>
</dbReference>
<evidence type="ECO:0000256" key="2">
    <source>
        <dbReference type="ARBA" id="ARBA00022801"/>
    </source>
</evidence>
<dbReference type="PANTHER" id="PTHR30023">
    <property type="entry name" value="D-ALANYL-D-ALANINE CARBOXYPEPTIDASE"/>
    <property type="match status" value="1"/>
</dbReference>
<evidence type="ECO:0000313" key="5">
    <source>
        <dbReference type="Proteomes" id="UP000526408"/>
    </source>
</evidence>
<keyword evidence="4" id="KW-0645">Protease</keyword>
<dbReference type="Gene3D" id="3.40.710.10">
    <property type="entry name" value="DD-peptidase/beta-lactamase superfamily"/>
    <property type="match status" value="1"/>
</dbReference>
<proteinExistence type="inferred from homology"/>
<feature type="chain" id="PRO_5031500719" evidence="3">
    <location>
        <begin position="22"/>
        <end position="493"/>
    </location>
</feature>
<dbReference type="NCBIfam" id="TIGR00666">
    <property type="entry name" value="PBP4"/>
    <property type="match status" value="1"/>
</dbReference>
<comment type="similarity">
    <text evidence="1">Belongs to the peptidase S13 family.</text>
</comment>
<dbReference type="GO" id="GO:0000270">
    <property type="term" value="P:peptidoglycan metabolic process"/>
    <property type="evidence" value="ECO:0007669"/>
    <property type="project" value="TreeGrafter"/>
</dbReference>
<sequence length="493" mass="53225">MLSRRVFLSGTASLVAAPALGAALEASLRPQLRPEGLFRRALPSGAELVAEARLGGRVGYAVADAATGEILEVFHPLLALPPASVAKAVTCAYGLDRLGPGFRFRTRIMADGPLADGRLDGDLWLVGSGDPLLDTDTLARMVADLGATGLREVTGRLRLAAGPLPEIFEIDPDQPDHVGYNPAISGLNLNFNRVHFEWARTAGDYTVTMDARSESLRPAVQIARMQVEERAVPVYTYAQVEGRDQWTVARGALGENGARWLPVRRPAAYVAEVFETLARAQGLRFSGVETGGAVPDTARVLVEHISEPLEDILRGMMRWSTNLTAEVVGLLSTQAGGGQPADLASSGAAMSDWLRARSGARQAAFVDHSGLGDRSRIRAHDMVLALVAAGPNGLLRRLMRDIPMLDERGNVIADHPVQVVAKTGTLNFVSSLAGYARTPGGRDLAFGIFCADTDRRATLTEEQRERPDGARPYNARAKRLQQRLIERWAVMYR</sequence>
<name>A0A7X6GWV2_9RHOB</name>
<comment type="caution">
    <text evidence="4">The sequence shown here is derived from an EMBL/GenBank/DDBJ whole genome shotgun (WGS) entry which is preliminary data.</text>
</comment>
<accession>A0A7X6GWV2</accession>
<dbReference type="InterPro" id="IPR012338">
    <property type="entry name" value="Beta-lactam/transpept-like"/>
</dbReference>